<evidence type="ECO:0000256" key="1">
    <source>
        <dbReference type="SAM" id="MobiDB-lite"/>
    </source>
</evidence>
<organism evidence="2 3">
    <name type="scientific">Mojavia pulchra JT2-VF2</name>
    <dbReference type="NCBI Taxonomy" id="287848"/>
    <lineage>
        <taxon>Bacteria</taxon>
        <taxon>Bacillati</taxon>
        <taxon>Cyanobacteriota</taxon>
        <taxon>Cyanophyceae</taxon>
        <taxon>Nostocales</taxon>
        <taxon>Nostocaceae</taxon>
    </lineage>
</organism>
<proteinExistence type="predicted"/>
<dbReference type="AlphaFoldDB" id="A0A951Q7T5"/>
<comment type="caution">
    <text evidence="2">The sequence shown here is derived from an EMBL/GenBank/DDBJ whole genome shotgun (WGS) entry which is preliminary data.</text>
</comment>
<reference evidence="2" key="1">
    <citation type="submission" date="2021-05" db="EMBL/GenBank/DDBJ databases">
        <authorList>
            <person name="Pietrasiak N."/>
            <person name="Ward R."/>
            <person name="Stajich J.E."/>
            <person name="Kurbessoian T."/>
        </authorList>
    </citation>
    <scope>NUCLEOTIDE SEQUENCE</scope>
    <source>
        <strain evidence="2">JT2-VF2</strain>
    </source>
</reference>
<feature type="compositionally biased region" description="Basic and acidic residues" evidence="1">
    <location>
        <begin position="577"/>
        <end position="589"/>
    </location>
</feature>
<gene>
    <name evidence="2" type="ORF">KME32_32440</name>
</gene>
<reference evidence="2" key="2">
    <citation type="journal article" date="2022" name="Microbiol. Resour. Announc.">
        <title>Metagenome Sequencing to Explore Phylogenomics of Terrestrial Cyanobacteria.</title>
        <authorList>
            <person name="Ward R.D."/>
            <person name="Stajich J.E."/>
            <person name="Johansen J.R."/>
            <person name="Huntemann M."/>
            <person name="Clum A."/>
            <person name="Foster B."/>
            <person name="Foster B."/>
            <person name="Roux S."/>
            <person name="Palaniappan K."/>
            <person name="Varghese N."/>
            <person name="Mukherjee S."/>
            <person name="Reddy T.B.K."/>
            <person name="Daum C."/>
            <person name="Copeland A."/>
            <person name="Chen I.A."/>
            <person name="Ivanova N.N."/>
            <person name="Kyrpides N.C."/>
            <person name="Shapiro N."/>
            <person name="Eloe-Fadrosh E.A."/>
            <person name="Pietrasiak N."/>
        </authorList>
    </citation>
    <scope>NUCLEOTIDE SEQUENCE</scope>
    <source>
        <strain evidence="2">JT2-VF2</strain>
    </source>
</reference>
<dbReference type="EMBL" id="JAHHHN010000045">
    <property type="protein sequence ID" value="MBW4565710.1"/>
    <property type="molecule type" value="Genomic_DNA"/>
</dbReference>
<name>A0A951Q7T5_9NOST</name>
<feature type="region of interest" description="Disordered" evidence="1">
    <location>
        <begin position="567"/>
        <end position="589"/>
    </location>
</feature>
<evidence type="ECO:0000313" key="3">
    <source>
        <dbReference type="Proteomes" id="UP000715781"/>
    </source>
</evidence>
<dbReference type="Proteomes" id="UP000715781">
    <property type="component" value="Unassembled WGS sequence"/>
</dbReference>
<sequence>MEFSPDIHQPIPQMATKETASLRADYPCIEHLEAGNIAPWLVERLDQLLVRAKTERAGMNLAKCVTLATASIGAVCYATSPLAPIGALVAGLGYAWSVVQDMTDSHYFAPIPFVRGNFLEFLAAMGDSEARAEWFAGSNEIVDLMNHLTPLERSEFVMLRQYTSTLTEFLTGVEAGKRFYAYRWLLDNFTTYRGAFPTVEQLCKHLAQVAPDPRIDHAQVTLIQQQSQLPQSKIPEPKFTQLPQPKFIELPSSSQAEPAARALAPDLKSVLTLPLHHRAIAIIDVLTNSGFDIAKCIRDQITVIAGNQRGGKGTLMAILAILSKALEPNTKIHYFTGGDDIYPFFCHRLVCRLSYPELDGAKADALVAGDLYQYLREMDNAAQNSYTDIILVIDEAVALSDYLTDEQKQWIIRFLFTRASKKGAQIFVVLHGKNLTSWVGTKNTAGFGDTFKSGATFIGCEATSKKLSPLKSISLATGRYFLADPDSFDKPVVGGEIGIIPEWLKTEVNPHSGQPDPARTLLVYFPELRSDCADITDSIPPQDKPPDEFLNQARAWINETWVIANAPPPTFASTPSDTDRYQPTDKASEVLESSGIDTENDTGIGDTFAENGDFNTLANDTGIDTNTRYTPAELTLEQLTGIVKQMVDKKMSQTQIIQSLWGVEKNGKGWKQAYTEYKELFP</sequence>
<accession>A0A951Q7T5</accession>
<evidence type="ECO:0000313" key="2">
    <source>
        <dbReference type="EMBL" id="MBW4565710.1"/>
    </source>
</evidence>
<protein>
    <submittedName>
        <fullName evidence="2">Uncharacterized protein</fullName>
    </submittedName>
</protein>